<dbReference type="InParanoid" id="A0A2K1KVD5"/>
<protein>
    <submittedName>
        <fullName evidence="1 2">Uncharacterized protein</fullName>
    </submittedName>
</protein>
<dbReference type="EnsemblPlants" id="Pp3c3_21178V3.1">
    <property type="protein sequence ID" value="PAC:32940886.CDS.1"/>
    <property type="gene ID" value="Pp3c3_21178"/>
</dbReference>
<reference evidence="2" key="3">
    <citation type="submission" date="2020-12" db="UniProtKB">
        <authorList>
            <consortium name="EnsemblPlants"/>
        </authorList>
    </citation>
    <scope>IDENTIFICATION</scope>
</reference>
<evidence type="ECO:0000313" key="1">
    <source>
        <dbReference type="EMBL" id="PNR57752.1"/>
    </source>
</evidence>
<gene>
    <name evidence="1" type="ORF">PHYPA_004746</name>
</gene>
<reference evidence="1 3" key="2">
    <citation type="journal article" date="2018" name="Plant J.">
        <title>The Physcomitrella patens chromosome-scale assembly reveals moss genome structure and evolution.</title>
        <authorList>
            <person name="Lang D."/>
            <person name="Ullrich K.K."/>
            <person name="Murat F."/>
            <person name="Fuchs J."/>
            <person name="Jenkins J."/>
            <person name="Haas F.B."/>
            <person name="Piednoel M."/>
            <person name="Gundlach H."/>
            <person name="Van Bel M."/>
            <person name="Meyberg R."/>
            <person name="Vives C."/>
            <person name="Morata J."/>
            <person name="Symeonidi A."/>
            <person name="Hiss M."/>
            <person name="Muchero W."/>
            <person name="Kamisugi Y."/>
            <person name="Saleh O."/>
            <person name="Blanc G."/>
            <person name="Decker E.L."/>
            <person name="van Gessel N."/>
            <person name="Grimwood J."/>
            <person name="Hayes R.D."/>
            <person name="Graham S.W."/>
            <person name="Gunter L.E."/>
            <person name="McDaniel S.F."/>
            <person name="Hoernstein S.N.W."/>
            <person name="Larsson A."/>
            <person name="Li F.W."/>
            <person name="Perroud P.F."/>
            <person name="Phillips J."/>
            <person name="Ranjan P."/>
            <person name="Rokshar D.S."/>
            <person name="Rothfels C.J."/>
            <person name="Schneider L."/>
            <person name="Shu S."/>
            <person name="Stevenson D.W."/>
            <person name="Thummler F."/>
            <person name="Tillich M."/>
            <person name="Villarreal Aguilar J.C."/>
            <person name="Widiez T."/>
            <person name="Wong G.K."/>
            <person name="Wymore A."/>
            <person name="Zhang Y."/>
            <person name="Zimmer A.D."/>
            <person name="Quatrano R.S."/>
            <person name="Mayer K.F.X."/>
            <person name="Goodstein D."/>
            <person name="Casacuberta J.M."/>
            <person name="Vandepoele K."/>
            <person name="Reski R."/>
            <person name="Cuming A.C."/>
            <person name="Tuskan G.A."/>
            <person name="Maumus F."/>
            <person name="Salse J."/>
            <person name="Schmutz J."/>
            <person name="Rensing S.A."/>
        </authorList>
    </citation>
    <scope>NUCLEOTIDE SEQUENCE [LARGE SCALE GENOMIC DNA]</scope>
    <source>
        <strain evidence="2 3">cv. Gransden 2004</strain>
    </source>
</reference>
<organism evidence="1">
    <name type="scientific">Physcomitrium patens</name>
    <name type="common">Spreading-leaved earth moss</name>
    <name type="synonym">Physcomitrella patens</name>
    <dbReference type="NCBI Taxonomy" id="3218"/>
    <lineage>
        <taxon>Eukaryota</taxon>
        <taxon>Viridiplantae</taxon>
        <taxon>Streptophyta</taxon>
        <taxon>Embryophyta</taxon>
        <taxon>Bryophyta</taxon>
        <taxon>Bryophytina</taxon>
        <taxon>Bryopsida</taxon>
        <taxon>Funariidae</taxon>
        <taxon>Funariales</taxon>
        <taxon>Funariaceae</taxon>
        <taxon>Physcomitrium</taxon>
    </lineage>
</organism>
<dbReference type="EMBL" id="ABEU02000003">
    <property type="protein sequence ID" value="PNR57752.1"/>
    <property type="molecule type" value="Genomic_DNA"/>
</dbReference>
<evidence type="ECO:0000313" key="2">
    <source>
        <dbReference type="EnsemblPlants" id="PAC:32940886.CDS.1"/>
    </source>
</evidence>
<sequence length="73" mass="7871">MSHMGCTIHPLWGPSRNSSDLHLHLLAMANSEQRLDRTVVCTASTSGSAEAITLTFIAPSSIPELLQQRGNVL</sequence>
<reference evidence="1 3" key="1">
    <citation type="journal article" date="2008" name="Science">
        <title>The Physcomitrella genome reveals evolutionary insights into the conquest of land by plants.</title>
        <authorList>
            <person name="Rensing S."/>
            <person name="Lang D."/>
            <person name="Zimmer A."/>
            <person name="Terry A."/>
            <person name="Salamov A."/>
            <person name="Shapiro H."/>
            <person name="Nishiyama T."/>
            <person name="Perroud P.-F."/>
            <person name="Lindquist E."/>
            <person name="Kamisugi Y."/>
            <person name="Tanahashi T."/>
            <person name="Sakakibara K."/>
            <person name="Fujita T."/>
            <person name="Oishi K."/>
            <person name="Shin-I T."/>
            <person name="Kuroki Y."/>
            <person name="Toyoda A."/>
            <person name="Suzuki Y."/>
            <person name="Hashimoto A."/>
            <person name="Yamaguchi K."/>
            <person name="Sugano A."/>
            <person name="Kohara Y."/>
            <person name="Fujiyama A."/>
            <person name="Anterola A."/>
            <person name="Aoki S."/>
            <person name="Ashton N."/>
            <person name="Barbazuk W.B."/>
            <person name="Barker E."/>
            <person name="Bennetzen J."/>
            <person name="Bezanilla M."/>
            <person name="Blankenship R."/>
            <person name="Cho S.H."/>
            <person name="Dutcher S."/>
            <person name="Estelle M."/>
            <person name="Fawcett J.A."/>
            <person name="Gundlach H."/>
            <person name="Hanada K."/>
            <person name="Heyl A."/>
            <person name="Hicks K.A."/>
            <person name="Hugh J."/>
            <person name="Lohr M."/>
            <person name="Mayer K."/>
            <person name="Melkozernov A."/>
            <person name="Murata T."/>
            <person name="Nelson D."/>
            <person name="Pils B."/>
            <person name="Prigge M."/>
            <person name="Reiss B."/>
            <person name="Renner T."/>
            <person name="Rombauts S."/>
            <person name="Rushton P."/>
            <person name="Sanderfoot A."/>
            <person name="Schween G."/>
            <person name="Shiu S.-H."/>
            <person name="Stueber K."/>
            <person name="Theodoulou F.L."/>
            <person name="Tu H."/>
            <person name="Van de Peer Y."/>
            <person name="Verrier P.J."/>
            <person name="Waters E."/>
            <person name="Wood A."/>
            <person name="Yang L."/>
            <person name="Cove D."/>
            <person name="Cuming A."/>
            <person name="Hasebe M."/>
            <person name="Lucas S."/>
            <person name="Mishler D.B."/>
            <person name="Reski R."/>
            <person name="Grigoriev I."/>
            <person name="Quatrano R.S."/>
            <person name="Boore J.L."/>
        </authorList>
    </citation>
    <scope>NUCLEOTIDE SEQUENCE [LARGE SCALE GENOMIC DNA]</scope>
    <source>
        <strain evidence="2 3">cv. Gransden 2004</strain>
    </source>
</reference>
<keyword evidence="3" id="KW-1185">Reference proteome</keyword>
<accession>A0A2K1KVD5</accession>
<name>A0A2K1KVD5_PHYPA</name>
<dbReference type="AlphaFoldDB" id="A0A2K1KVD5"/>
<proteinExistence type="predicted"/>
<dbReference type="Proteomes" id="UP000006727">
    <property type="component" value="Chromosome 3"/>
</dbReference>
<evidence type="ECO:0000313" key="3">
    <source>
        <dbReference type="Proteomes" id="UP000006727"/>
    </source>
</evidence>
<dbReference type="Gramene" id="Pp3c3_21178V3.1">
    <property type="protein sequence ID" value="PAC:32940886.CDS.1"/>
    <property type="gene ID" value="Pp3c3_21178"/>
</dbReference>